<dbReference type="AlphaFoldDB" id="A0A6P8BA53"/>
<dbReference type="GeneID" id="41958103"/>
<proteinExistence type="predicted"/>
<reference evidence="2" key="1">
    <citation type="journal article" date="2019" name="Mol. Biol. Evol.">
        <title>Blast fungal genomes show frequent chromosomal changes, gene gains and losses, and effector gene turnover.</title>
        <authorList>
            <person name="Gomez Luciano L.B."/>
            <person name="Jason Tsai I."/>
            <person name="Chuma I."/>
            <person name="Tosa Y."/>
            <person name="Chen Y.H."/>
            <person name="Li J.Y."/>
            <person name="Li M.Y."/>
            <person name="Jade Lu M.Y."/>
            <person name="Nakayashiki H."/>
            <person name="Li W.H."/>
        </authorList>
    </citation>
    <scope>NUCLEOTIDE SEQUENCE</scope>
    <source>
        <strain evidence="2">NI907</strain>
    </source>
</reference>
<gene>
    <name evidence="2" type="ORF">PgNI_03138</name>
</gene>
<dbReference type="RefSeq" id="XP_030984046.1">
    <property type="nucleotide sequence ID" value="XM_031123193.1"/>
</dbReference>
<reference evidence="2" key="2">
    <citation type="submission" date="2019-10" db="EMBL/GenBank/DDBJ databases">
        <authorList>
            <consortium name="NCBI Genome Project"/>
        </authorList>
    </citation>
    <scope>NUCLEOTIDE SEQUENCE</scope>
    <source>
        <strain evidence="2">NI907</strain>
    </source>
</reference>
<protein>
    <submittedName>
        <fullName evidence="2">Uncharacterized protein</fullName>
    </submittedName>
</protein>
<accession>A0A6P8BA53</accession>
<sequence>MLFSILNPVINGRGPGDPILESTDGKEKYTIIRSKGEEKLLPGKVRTLAYGDVNIAGCSETS</sequence>
<dbReference type="KEGG" id="pgri:PgNI_03138"/>
<name>A0A6P8BA53_PYRGI</name>
<evidence type="ECO:0000313" key="1">
    <source>
        <dbReference type="Proteomes" id="UP000515153"/>
    </source>
</evidence>
<dbReference type="Proteomes" id="UP000515153">
    <property type="component" value="Unplaced"/>
</dbReference>
<keyword evidence="1" id="KW-1185">Reference proteome</keyword>
<organism evidence="1 2">
    <name type="scientific">Pyricularia grisea</name>
    <name type="common">Crabgrass-specific blast fungus</name>
    <name type="synonym">Magnaporthe grisea</name>
    <dbReference type="NCBI Taxonomy" id="148305"/>
    <lineage>
        <taxon>Eukaryota</taxon>
        <taxon>Fungi</taxon>
        <taxon>Dikarya</taxon>
        <taxon>Ascomycota</taxon>
        <taxon>Pezizomycotina</taxon>
        <taxon>Sordariomycetes</taxon>
        <taxon>Sordariomycetidae</taxon>
        <taxon>Magnaporthales</taxon>
        <taxon>Pyriculariaceae</taxon>
        <taxon>Pyricularia</taxon>
    </lineage>
</organism>
<reference evidence="2" key="3">
    <citation type="submission" date="2025-08" db="UniProtKB">
        <authorList>
            <consortium name="RefSeq"/>
        </authorList>
    </citation>
    <scope>IDENTIFICATION</scope>
    <source>
        <strain evidence="2">NI907</strain>
    </source>
</reference>
<evidence type="ECO:0000313" key="2">
    <source>
        <dbReference type="RefSeq" id="XP_030984046.1"/>
    </source>
</evidence>